<accession>A0A1U7RF62</accession>
<feature type="transmembrane region" description="Helical" evidence="17">
    <location>
        <begin position="198"/>
        <end position="224"/>
    </location>
</feature>
<dbReference type="eggNOG" id="ENOG502QQII">
    <property type="taxonomic scope" value="Eukaryota"/>
</dbReference>
<dbReference type="GO" id="GO:0005765">
    <property type="term" value="C:lysosomal membrane"/>
    <property type="evidence" value="ECO:0007669"/>
    <property type="project" value="UniProtKB-SubCell"/>
</dbReference>
<dbReference type="CTD" id="4935"/>
<dbReference type="GO" id="GO:1902908">
    <property type="term" value="P:regulation of melanosome transport"/>
    <property type="evidence" value="ECO:0007669"/>
    <property type="project" value="Ensembl"/>
</dbReference>
<dbReference type="GO" id="GO:0035643">
    <property type="term" value="F:L-DOPA receptor activity"/>
    <property type="evidence" value="ECO:0007669"/>
    <property type="project" value="Ensembl"/>
</dbReference>
<dbReference type="GO" id="GO:0072545">
    <property type="term" value="F:L-tyrosine binding"/>
    <property type="evidence" value="ECO:0007669"/>
    <property type="project" value="Ensembl"/>
</dbReference>
<dbReference type="GO" id="GO:0030054">
    <property type="term" value="C:cell junction"/>
    <property type="evidence" value="ECO:0007669"/>
    <property type="project" value="Ensembl"/>
</dbReference>
<evidence type="ECO:0000256" key="17">
    <source>
        <dbReference type="SAM" id="Phobius"/>
    </source>
</evidence>
<feature type="transmembrane region" description="Helical" evidence="17">
    <location>
        <begin position="110"/>
        <end position="143"/>
    </location>
</feature>
<comment type="similarity">
    <text evidence="14">Belongs to the G-protein coupled receptor OA family.</text>
</comment>
<dbReference type="KEGG" id="maua:101835725"/>
<evidence type="ECO:0000256" key="2">
    <source>
        <dbReference type="ARBA" id="ARBA00004424"/>
    </source>
</evidence>
<feature type="transmembrane region" description="Helical" evidence="17">
    <location>
        <begin position="245"/>
        <end position="270"/>
    </location>
</feature>
<dbReference type="Gene3D" id="1.20.1070.10">
    <property type="entry name" value="Rhodopsin 7-helix transmembrane proteins"/>
    <property type="match status" value="1"/>
</dbReference>
<reference evidence="19" key="1">
    <citation type="submission" date="2025-08" db="UniProtKB">
        <authorList>
            <consortium name="RefSeq"/>
        </authorList>
    </citation>
    <scope>IDENTIFICATION</scope>
    <source>
        <tissue evidence="19">Liver</tissue>
    </source>
</reference>
<dbReference type="GO" id="GO:0016604">
    <property type="term" value="C:nuclear body"/>
    <property type="evidence" value="ECO:0007669"/>
    <property type="project" value="Ensembl"/>
</dbReference>
<keyword evidence="10" id="KW-0807">Transducer</keyword>
<keyword evidence="3" id="KW-1003">Cell membrane</keyword>
<dbReference type="GO" id="GO:0016324">
    <property type="term" value="C:apical plasma membrane"/>
    <property type="evidence" value="ECO:0007669"/>
    <property type="project" value="UniProtKB-SubCell"/>
</dbReference>
<dbReference type="PRINTS" id="PR00965">
    <property type="entry name" value="OCULARALBNSM"/>
</dbReference>
<evidence type="ECO:0000256" key="9">
    <source>
        <dbReference type="ARBA" id="ARBA00023180"/>
    </source>
</evidence>
<gene>
    <name evidence="19" type="primary">Gpr143</name>
</gene>
<dbReference type="GO" id="GO:0035240">
    <property type="term" value="F:dopamine binding"/>
    <property type="evidence" value="ECO:0007669"/>
    <property type="project" value="Ensembl"/>
</dbReference>
<feature type="transmembrane region" description="Helical" evidence="17">
    <location>
        <begin position="70"/>
        <end position="95"/>
    </location>
</feature>
<comment type="subunit">
    <text evidence="15">Interacts with heterotrimeric G(i) proteins. Interacts with ARRB1 and ARRB2. Interacts with MLANA.</text>
</comment>
<comment type="subcellular location">
    <subcellularLocation>
        <location evidence="2">Apical cell membrane</location>
        <topology evidence="2">Multi-pass membrane protein</topology>
    </subcellularLocation>
    <subcellularLocation>
        <location evidence="1">Lysosome membrane</location>
        <topology evidence="1">Multi-pass membrane protein</topology>
    </subcellularLocation>
    <subcellularLocation>
        <location evidence="13">Melanosome membrane</location>
        <topology evidence="13">Multi-pass membrane protein</topology>
    </subcellularLocation>
</comment>
<keyword evidence="9" id="KW-0325">Glycoprotein</keyword>
<keyword evidence="11" id="KW-0458">Lysosome</keyword>
<evidence type="ECO:0000256" key="7">
    <source>
        <dbReference type="ARBA" id="ARBA00023136"/>
    </source>
</evidence>
<dbReference type="GO" id="GO:0032438">
    <property type="term" value="P:melanosome organization"/>
    <property type="evidence" value="ECO:0007669"/>
    <property type="project" value="Ensembl"/>
</dbReference>
<keyword evidence="4 17" id="KW-0812">Transmembrane</keyword>
<evidence type="ECO:0000256" key="11">
    <source>
        <dbReference type="ARBA" id="ARBA00023228"/>
    </source>
</evidence>
<evidence type="ECO:0000256" key="13">
    <source>
        <dbReference type="ARBA" id="ARBA00060435"/>
    </source>
</evidence>
<dbReference type="GO" id="GO:0072544">
    <property type="term" value="F:L-DOPA binding"/>
    <property type="evidence" value="ECO:0007669"/>
    <property type="project" value="Ensembl"/>
</dbReference>
<feature type="transmembrane region" description="Helical" evidence="17">
    <location>
        <begin position="27"/>
        <end position="49"/>
    </location>
</feature>
<evidence type="ECO:0000256" key="16">
    <source>
        <dbReference type="ARBA" id="ARBA00070822"/>
    </source>
</evidence>
<dbReference type="GO" id="GO:1903056">
    <property type="term" value="P:regulation of melanosome organization"/>
    <property type="evidence" value="ECO:0007669"/>
    <property type="project" value="Ensembl"/>
</dbReference>
<feature type="transmembrane region" description="Helical" evidence="17">
    <location>
        <begin position="155"/>
        <end position="178"/>
    </location>
</feature>
<sequence length="405" mass="44387">MASPRLGIFCCPTRDAATQLVLSFQPLVFHALCLGSGALRLVFGLLQLLPGRRSVGHRAPATCPPASVHILRAATVCDFLGCLGIVIRSTVWIAYPDFIENISNVNGTDIWPAAFCVGSAMWIQLLYSACLWWLFCYAVDVYLVIRRSAGLSTILLYHIMAWGLAVLLCVEGAVMLYYPSVSRCERGLDHAIPHYVTTYLPLLLVLVANPILFHKTVTAVASLLKGRKGVYTENERLMGAVIKTRFFKIMLVLIACWLSNIINESLLFYLEMQPDIHGGSLKRIQNAARTTWFIMGILNPAQGLLLSLAFYGWTGCNLDVHPSKMVIQWEAMTASAAEGTYQSPVGSCVPHENRRKVVCVGGHTSDEVLSILSEGSDASTIEIHTATGSRNIKEVDSISQAKGDL</sequence>
<evidence type="ECO:0000256" key="12">
    <source>
        <dbReference type="ARBA" id="ARBA00054755"/>
    </source>
</evidence>
<dbReference type="STRING" id="10036.ENSMAUP00000016098"/>
<name>A0A1U7RF62_MESAU</name>
<evidence type="ECO:0000256" key="14">
    <source>
        <dbReference type="ARBA" id="ARBA00061093"/>
    </source>
</evidence>
<dbReference type="RefSeq" id="XP_005085959.1">
    <property type="nucleotide sequence ID" value="XM_005085902.4"/>
</dbReference>
<evidence type="ECO:0000256" key="3">
    <source>
        <dbReference type="ARBA" id="ARBA00022475"/>
    </source>
</evidence>
<dbReference type="Pfam" id="PF02101">
    <property type="entry name" value="Ocular_alb"/>
    <property type="match status" value="1"/>
</dbReference>
<evidence type="ECO:0000256" key="10">
    <source>
        <dbReference type="ARBA" id="ARBA00023224"/>
    </source>
</evidence>
<evidence type="ECO:0000256" key="15">
    <source>
        <dbReference type="ARBA" id="ARBA00063198"/>
    </source>
</evidence>
<evidence type="ECO:0000256" key="6">
    <source>
        <dbReference type="ARBA" id="ARBA00023040"/>
    </source>
</evidence>
<dbReference type="GO" id="GO:0005794">
    <property type="term" value="C:Golgi apparatus"/>
    <property type="evidence" value="ECO:0007669"/>
    <property type="project" value="Ensembl"/>
</dbReference>
<evidence type="ECO:0000256" key="8">
    <source>
        <dbReference type="ARBA" id="ARBA00023170"/>
    </source>
</evidence>
<dbReference type="AlphaFoldDB" id="A0A1U7RF62"/>
<evidence type="ECO:0000313" key="18">
    <source>
        <dbReference type="Proteomes" id="UP000886700"/>
    </source>
</evidence>
<evidence type="ECO:0000256" key="4">
    <source>
        <dbReference type="ARBA" id="ARBA00022692"/>
    </source>
</evidence>
<comment type="function">
    <text evidence="12">Receptor for tyrosine, L-DOPA and dopamine. After binding to L-DOPA, stimulates Ca(2+) influx into the cytoplasm, increases secretion of the neurotrophic factor SERPINF1 and relocalizes beta arrestin at the plasma membrane; this ligand-dependent signaling occurs through a G(q)-mediated pathway in melanocytic cells. Its activity is mediated by G proteins which activate the phosphoinositide signaling pathway. Also plays a role as an intracellular G protein-coupled receptor involved in melanosome biogenesis, organization and transport.</text>
</comment>
<keyword evidence="7 17" id="KW-0472">Membrane</keyword>
<keyword evidence="6" id="KW-0297">G-protein coupled receptor</keyword>
<keyword evidence="8 19" id="KW-0675">Receptor</keyword>
<dbReference type="GO" id="GO:0033162">
    <property type="term" value="C:melanosome membrane"/>
    <property type="evidence" value="ECO:0007669"/>
    <property type="project" value="UniProtKB-SubCell"/>
</dbReference>
<dbReference type="OrthoDB" id="10069455at2759"/>
<dbReference type="GeneID" id="101835725"/>
<protein>
    <recommendedName>
        <fullName evidence="16">G-protein coupled receptor 143</fullName>
    </recommendedName>
</protein>
<dbReference type="InterPro" id="IPR001414">
    <property type="entry name" value="GPR143"/>
</dbReference>
<dbReference type="GO" id="GO:0050848">
    <property type="term" value="P:regulation of calcium-mediated signaling"/>
    <property type="evidence" value="ECO:0007669"/>
    <property type="project" value="TreeGrafter"/>
</dbReference>
<feature type="transmembrane region" description="Helical" evidence="17">
    <location>
        <begin position="290"/>
        <end position="313"/>
    </location>
</feature>
<evidence type="ECO:0000256" key="1">
    <source>
        <dbReference type="ARBA" id="ARBA00004155"/>
    </source>
</evidence>
<dbReference type="PANTHER" id="PTHR15177">
    <property type="entry name" value="G-PROTEIN COUPLED RECEPTOR 143"/>
    <property type="match status" value="1"/>
</dbReference>
<dbReference type="PANTHER" id="PTHR15177:SF2">
    <property type="entry name" value="G-PROTEIN COUPLED RECEPTOR 143"/>
    <property type="match status" value="1"/>
</dbReference>
<keyword evidence="18" id="KW-1185">Reference proteome</keyword>
<dbReference type="GO" id="GO:0007200">
    <property type="term" value="P:phospholipase C-activating G protein-coupled receptor signaling pathway"/>
    <property type="evidence" value="ECO:0007669"/>
    <property type="project" value="Ensembl"/>
</dbReference>
<proteinExistence type="inferred from homology"/>
<dbReference type="Proteomes" id="UP000886700">
    <property type="component" value="Unplaced"/>
</dbReference>
<dbReference type="FunFam" id="1.20.1070.10:FF:000144">
    <property type="entry name" value="G protein-coupled receptor 143"/>
    <property type="match status" value="1"/>
</dbReference>
<dbReference type="GO" id="GO:0032402">
    <property type="term" value="P:melanosome transport"/>
    <property type="evidence" value="ECO:0007669"/>
    <property type="project" value="Ensembl"/>
</dbReference>
<evidence type="ECO:0000313" key="19">
    <source>
        <dbReference type="RefSeq" id="XP_005085959.1"/>
    </source>
</evidence>
<organism evidence="18 19">
    <name type="scientific">Mesocricetus auratus</name>
    <name type="common">Golden hamster</name>
    <dbReference type="NCBI Taxonomy" id="10036"/>
    <lineage>
        <taxon>Eukaryota</taxon>
        <taxon>Metazoa</taxon>
        <taxon>Chordata</taxon>
        <taxon>Craniata</taxon>
        <taxon>Vertebrata</taxon>
        <taxon>Euteleostomi</taxon>
        <taxon>Mammalia</taxon>
        <taxon>Eutheria</taxon>
        <taxon>Euarchontoglires</taxon>
        <taxon>Glires</taxon>
        <taxon>Rodentia</taxon>
        <taxon>Myomorpha</taxon>
        <taxon>Muroidea</taxon>
        <taxon>Cricetidae</taxon>
        <taxon>Cricetinae</taxon>
        <taxon>Mesocricetus</taxon>
    </lineage>
</organism>
<evidence type="ECO:0000256" key="5">
    <source>
        <dbReference type="ARBA" id="ARBA00022989"/>
    </source>
</evidence>
<keyword evidence="5 17" id="KW-1133">Transmembrane helix</keyword>